<name>A0A7R5KNV2_9PASS</name>
<feature type="region of interest" description="Disordered" evidence="1">
    <location>
        <begin position="106"/>
        <end position="125"/>
    </location>
</feature>
<feature type="compositionally biased region" description="Polar residues" evidence="1">
    <location>
        <begin position="23"/>
        <end position="36"/>
    </location>
</feature>
<feature type="region of interest" description="Disordered" evidence="1">
    <location>
        <begin position="1"/>
        <end position="62"/>
    </location>
</feature>
<dbReference type="GeneID" id="120324281"/>
<feature type="region of interest" description="Disordered" evidence="1">
    <location>
        <begin position="230"/>
        <end position="253"/>
    </location>
</feature>
<dbReference type="AlphaFoldDB" id="A0A7R5KNV2"/>
<evidence type="ECO:0000256" key="1">
    <source>
        <dbReference type="SAM" id="MobiDB-lite"/>
    </source>
</evidence>
<evidence type="ECO:0000313" key="2">
    <source>
        <dbReference type="Proteomes" id="UP000504627"/>
    </source>
</evidence>
<dbReference type="Proteomes" id="UP000504627">
    <property type="component" value="Unplaced"/>
</dbReference>
<proteinExistence type="predicted"/>
<gene>
    <name evidence="3" type="primary">LOC120324281</name>
</gene>
<protein>
    <submittedName>
        <fullName evidence="3">Uncharacterized protein LOC120324281</fullName>
    </submittedName>
</protein>
<accession>A0A7R5KNV2</accession>
<organism evidence="2 3">
    <name type="scientific">Pipra filicauda</name>
    <name type="common">Wire-tailed manakin</name>
    <dbReference type="NCBI Taxonomy" id="649802"/>
    <lineage>
        <taxon>Eukaryota</taxon>
        <taxon>Metazoa</taxon>
        <taxon>Chordata</taxon>
        <taxon>Craniata</taxon>
        <taxon>Vertebrata</taxon>
        <taxon>Euteleostomi</taxon>
        <taxon>Archelosauria</taxon>
        <taxon>Archosauria</taxon>
        <taxon>Dinosauria</taxon>
        <taxon>Saurischia</taxon>
        <taxon>Theropoda</taxon>
        <taxon>Coelurosauria</taxon>
        <taxon>Aves</taxon>
        <taxon>Neognathae</taxon>
        <taxon>Neoaves</taxon>
        <taxon>Telluraves</taxon>
        <taxon>Australaves</taxon>
        <taxon>Passeriformes</taxon>
        <taxon>Pipridae</taxon>
        <taxon>Pipra</taxon>
    </lineage>
</organism>
<evidence type="ECO:0000313" key="3">
    <source>
        <dbReference type="RefSeq" id="XP_039242260.1"/>
    </source>
</evidence>
<keyword evidence="2" id="KW-1185">Reference proteome</keyword>
<reference evidence="3" key="1">
    <citation type="submission" date="2025-08" db="UniProtKB">
        <authorList>
            <consortium name="RefSeq"/>
        </authorList>
    </citation>
    <scope>IDENTIFICATION</scope>
    <source>
        <tissue evidence="3">Muscle</tissue>
    </source>
</reference>
<dbReference type="RefSeq" id="XP_039242260.1">
    <property type="nucleotide sequence ID" value="XM_039386326.1"/>
</dbReference>
<sequence length="253" mass="27442">MSAGLRPPRPHRAVPQAPWGTPHRTSTLYRNQNQSKDTLRRDAACGQAGRDTGRDRADVPHSVSLKLPASRPALISPPRVHPCDEGIHSARRRPVLSHAFRGTASRGACTRAPTPRNSTDDSAGYQCRPGFPQDAAEVCAYRVPQGPAQSPAQRGVTCASAGTRYISPPKKAKSMLVLFFPFTSRILTGLKAVRAADAARVANSTSRHMQERVTYPTFVLLESSSIYPSVHSTKHRSNPLKLPPDSSIDIQAV</sequence>
<dbReference type="InParanoid" id="A0A7R5KNV2"/>